<feature type="transmembrane region" description="Helical" evidence="1">
    <location>
        <begin position="288"/>
        <end position="306"/>
    </location>
</feature>
<organism evidence="2 3">
    <name type="scientific">Tunturiibacter gelidiferens</name>
    <dbReference type="NCBI Taxonomy" id="3069689"/>
    <lineage>
        <taxon>Bacteria</taxon>
        <taxon>Pseudomonadati</taxon>
        <taxon>Acidobacteriota</taxon>
        <taxon>Terriglobia</taxon>
        <taxon>Terriglobales</taxon>
        <taxon>Acidobacteriaceae</taxon>
        <taxon>Tunturiibacter</taxon>
    </lineage>
</organism>
<keyword evidence="1" id="KW-0472">Membrane</keyword>
<feature type="transmembrane region" description="Helical" evidence="1">
    <location>
        <begin position="349"/>
        <end position="368"/>
    </location>
</feature>
<evidence type="ECO:0008006" key="4">
    <source>
        <dbReference type="Google" id="ProtNLM"/>
    </source>
</evidence>
<keyword evidence="3" id="KW-1185">Reference proteome</keyword>
<feature type="transmembrane region" description="Helical" evidence="1">
    <location>
        <begin position="20"/>
        <end position="39"/>
    </location>
</feature>
<gene>
    <name evidence="2" type="ORF">HDF14_000450</name>
</gene>
<dbReference type="AlphaFoldDB" id="A0A9X0U1X3"/>
<feature type="transmembrane region" description="Helical" evidence="1">
    <location>
        <begin position="60"/>
        <end position="80"/>
    </location>
</feature>
<evidence type="ECO:0000313" key="3">
    <source>
        <dbReference type="Proteomes" id="UP000535182"/>
    </source>
</evidence>
<feature type="transmembrane region" description="Helical" evidence="1">
    <location>
        <begin position="413"/>
        <end position="430"/>
    </location>
</feature>
<comment type="caution">
    <text evidence="2">The sequence shown here is derived from an EMBL/GenBank/DDBJ whole genome shotgun (WGS) entry which is preliminary data.</text>
</comment>
<keyword evidence="1" id="KW-1133">Transmembrane helix</keyword>
<keyword evidence="1" id="KW-0812">Transmembrane</keyword>
<dbReference type="RefSeq" id="WP_183973077.1">
    <property type="nucleotide sequence ID" value="NZ_JACHEB010000001.1"/>
</dbReference>
<evidence type="ECO:0000313" key="2">
    <source>
        <dbReference type="EMBL" id="MBB5326856.1"/>
    </source>
</evidence>
<dbReference type="Proteomes" id="UP000535182">
    <property type="component" value="Unassembled WGS sequence"/>
</dbReference>
<protein>
    <recommendedName>
        <fullName evidence="4">Glycosyltransferase RgtA/B/C/D-like domain-containing protein</fullName>
    </recommendedName>
</protein>
<dbReference type="EMBL" id="JACHEB010000001">
    <property type="protein sequence ID" value="MBB5326856.1"/>
    <property type="molecule type" value="Genomic_DNA"/>
</dbReference>
<feature type="transmembrane region" description="Helical" evidence="1">
    <location>
        <begin position="168"/>
        <end position="190"/>
    </location>
</feature>
<feature type="transmembrane region" description="Helical" evidence="1">
    <location>
        <begin position="258"/>
        <end position="282"/>
    </location>
</feature>
<feature type="transmembrane region" description="Helical" evidence="1">
    <location>
        <begin position="436"/>
        <end position="456"/>
    </location>
</feature>
<feature type="transmembrane region" description="Helical" evidence="1">
    <location>
        <begin position="144"/>
        <end position="161"/>
    </location>
</feature>
<feature type="transmembrane region" description="Helical" evidence="1">
    <location>
        <begin position="86"/>
        <end position="107"/>
    </location>
</feature>
<evidence type="ECO:0000256" key="1">
    <source>
        <dbReference type="SAM" id="Phobius"/>
    </source>
</evidence>
<name>A0A9X0U1X3_9BACT</name>
<sequence>MPQKNRELRSEKLDARWDGLLLTVAVILAILASQPFVEMGQIDDFSYVKTTFDFARTGHLLYNGWATAMLGWQVVWGALFVKLLGYTYAATKLSTLTVAAGCVWLTHSICLRCGVNRRNAIFGTLTVSLSPLFVPLSVTFMTDISGLFAILVCLYCCLRALDAQSDRMVVAWVVIASLTGAVGGTARQIAWLAPLVMVPSAVWVLRRRKGVVVAGVIGELMTAAVVLECMRWFKAQPHSVSVTVIPEIWSGREMVGHYLGAFLCLSFLVLPILVASFTYVRAIPRKTLAWMTLLVPVALIASMFVTRHNPMRGMMPWIGDVIIRLGIFDYRNGWFIGISPMTFNFSERIAVSAAVFAGLIVFFYVTLLERSSSGADADGRSWHCLTFLFGPFSAAYLALLTPRTLLPEIIDRYLLPLLVLAVVVLLRLYQERVETHLPLISYVVLLLFVFLSVAGTHDWIAMYKARVLAVNRLHAGGITSSQIQAGFEADGVTQIANAGVVIDQRVPTPPGIDRVRYRPANLPDACVDLFEGDTPTIHAEYFLAYQVVPCLKTSQFGGITYRTWMPPFTREILILKLQ</sequence>
<feature type="transmembrane region" description="Helical" evidence="1">
    <location>
        <begin position="380"/>
        <end position="401"/>
    </location>
</feature>
<reference evidence="2 3" key="1">
    <citation type="submission" date="2020-08" db="EMBL/GenBank/DDBJ databases">
        <title>Genomic Encyclopedia of Type Strains, Phase IV (KMG-V): Genome sequencing to study the core and pangenomes of soil and plant-associated prokaryotes.</title>
        <authorList>
            <person name="Whitman W."/>
        </authorList>
    </citation>
    <scope>NUCLEOTIDE SEQUENCE [LARGE SCALE GENOMIC DNA]</scope>
    <source>
        <strain evidence="2 3">X5P2</strain>
    </source>
</reference>
<proteinExistence type="predicted"/>
<accession>A0A9X0U1X3</accession>